<name>A0ABV5N676_9ACTN</name>
<protein>
    <recommendedName>
        <fullName evidence="3">MalT-like TPR region domain-containing protein</fullName>
    </recommendedName>
</protein>
<organism evidence="1 2">
    <name type="scientific">Streptomyces cinereospinus</name>
    <dbReference type="NCBI Taxonomy" id="285561"/>
    <lineage>
        <taxon>Bacteria</taxon>
        <taxon>Bacillati</taxon>
        <taxon>Actinomycetota</taxon>
        <taxon>Actinomycetes</taxon>
        <taxon>Kitasatosporales</taxon>
        <taxon>Streptomycetaceae</taxon>
        <taxon>Streptomyces</taxon>
    </lineage>
</organism>
<evidence type="ECO:0000313" key="2">
    <source>
        <dbReference type="Proteomes" id="UP001589709"/>
    </source>
</evidence>
<evidence type="ECO:0000313" key="1">
    <source>
        <dbReference type="EMBL" id="MFB9465707.1"/>
    </source>
</evidence>
<dbReference type="SUPFAM" id="SSF48452">
    <property type="entry name" value="TPR-like"/>
    <property type="match status" value="1"/>
</dbReference>
<proteinExistence type="predicted"/>
<reference evidence="1 2" key="1">
    <citation type="submission" date="2024-09" db="EMBL/GenBank/DDBJ databases">
        <authorList>
            <person name="Sun Q."/>
            <person name="Mori K."/>
        </authorList>
    </citation>
    <scope>NUCLEOTIDE SEQUENCE [LARGE SCALE GENOMIC DNA]</scope>
    <source>
        <strain evidence="1 2">JCM 6917</strain>
    </source>
</reference>
<dbReference type="InterPro" id="IPR011990">
    <property type="entry name" value="TPR-like_helical_dom_sf"/>
</dbReference>
<dbReference type="Proteomes" id="UP001589709">
    <property type="component" value="Unassembled WGS sequence"/>
</dbReference>
<evidence type="ECO:0008006" key="3">
    <source>
        <dbReference type="Google" id="ProtNLM"/>
    </source>
</evidence>
<gene>
    <name evidence="1" type="ORF">ACFF45_24110</name>
</gene>
<sequence>MYEVKERAQREGFVYVNLPAELEATGRSGEAVPILGEGTAFARKLGLLDTEAWVWANLSESLHSLGRWQEAGQAARNALRRGRSAKPQGSGAVRLAHLALGRGEVAEAKRRLDTARATFGSHDPMPQQWLPMAAIAVGVAAAEDRVLDARAELDAALDAGTSPGTQQYGWPLLLAAATAEAGARATAG</sequence>
<accession>A0ABV5N676</accession>
<dbReference type="EMBL" id="JBHMCY010000051">
    <property type="protein sequence ID" value="MFB9465707.1"/>
    <property type="molecule type" value="Genomic_DNA"/>
</dbReference>
<keyword evidence="2" id="KW-1185">Reference proteome</keyword>
<dbReference type="RefSeq" id="WP_381348537.1">
    <property type="nucleotide sequence ID" value="NZ_JBHMCY010000051.1"/>
</dbReference>
<dbReference type="Gene3D" id="1.25.40.10">
    <property type="entry name" value="Tetratricopeptide repeat domain"/>
    <property type="match status" value="1"/>
</dbReference>
<comment type="caution">
    <text evidence="1">The sequence shown here is derived from an EMBL/GenBank/DDBJ whole genome shotgun (WGS) entry which is preliminary data.</text>
</comment>